<proteinExistence type="predicted"/>
<dbReference type="OrthoDB" id="9766715at2"/>
<keyword evidence="5 8" id="KW-0560">Oxidoreductase</keyword>
<evidence type="ECO:0000256" key="4">
    <source>
        <dbReference type="ARBA" id="ARBA00014159"/>
    </source>
</evidence>
<dbReference type="InterPro" id="IPR001017">
    <property type="entry name" value="DH_E1"/>
</dbReference>
<evidence type="ECO:0000313" key="11">
    <source>
        <dbReference type="Proteomes" id="UP000023541"/>
    </source>
</evidence>
<sequence length="333" mass="37784">MKKITKDVYLNWYEEMLFWRKFEDKLAQVYIQQKVRGFLHLYNGQEAILAGALHAMDLTKDRMITAYRNHVQPIGMGVDPKRVMAELYGKGTGTSQGLGGSMHIFSKEHRFYGGHGIVGGQIPLGAGLAFADKYNKRDSVTLTFMGDGATRQGSLHETFNLAMLWNLPVVFCVENNGYAMGTSVERTANHPDIWKLGLGYEMPCGPVDAMNPIKVAEAMDEAITRARTGGGPTFLELKTYRYRGHSMSDAQKYRTKEEVAEYQKIDPITQVLDIIKDKKYATDEEIAVIDKRVKDRVAECQKFAEESPFPEKNVMYDVVYEQDNYPFLPHKPQ</sequence>
<evidence type="ECO:0000256" key="8">
    <source>
        <dbReference type="RuleBase" id="RU361139"/>
    </source>
</evidence>
<dbReference type="CDD" id="cd02000">
    <property type="entry name" value="TPP_E1_PDC_ADC_BCADC"/>
    <property type="match status" value="1"/>
</dbReference>
<keyword evidence="11" id="KW-1185">Reference proteome</keyword>
<organism evidence="10 11">
    <name type="scientific">Aquimarina atlantica</name>
    <dbReference type="NCBI Taxonomy" id="1317122"/>
    <lineage>
        <taxon>Bacteria</taxon>
        <taxon>Pseudomonadati</taxon>
        <taxon>Bacteroidota</taxon>
        <taxon>Flavobacteriia</taxon>
        <taxon>Flavobacteriales</taxon>
        <taxon>Flavobacteriaceae</taxon>
        <taxon>Aquimarina</taxon>
    </lineage>
</organism>
<dbReference type="AlphaFoldDB" id="A0A023BRF3"/>
<evidence type="ECO:0000256" key="3">
    <source>
        <dbReference type="ARBA" id="ARBA00012281"/>
    </source>
</evidence>
<dbReference type="NCBIfam" id="TIGR03182">
    <property type="entry name" value="PDH_E1_alph_y"/>
    <property type="match status" value="1"/>
</dbReference>
<dbReference type="Pfam" id="PF00676">
    <property type="entry name" value="E1_dh"/>
    <property type="match status" value="1"/>
</dbReference>
<dbReference type="Proteomes" id="UP000023541">
    <property type="component" value="Unassembled WGS sequence"/>
</dbReference>
<evidence type="ECO:0000256" key="1">
    <source>
        <dbReference type="ARBA" id="ARBA00001964"/>
    </source>
</evidence>
<accession>A0A023BRF3</accession>
<dbReference type="RefSeq" id="WP_034243701.1">
    <property type="nucleotide sequence ID" value="NZ_AQRA01000007.1"/>
</dbReference>
<evidence type="ECO:0000313" key="10">
    <source>
        <dbReference type="EMBL" id="EZH72552.1"/>
    </source>
</evidence>
<dbReference type="EC" id="1.2.4.1" evidence="3 8"/>
<dbReference type="EMBL" id="AQRA01000007">
    <property type="protein sequence ID" value="EZH72552.1"/>
    <property type="molecule type" value="Genomic_DNA"/>
</dbReference>
<keyword evidence="6 8" id="KW-0786">Thiamine pyrophosphate</keyword>
<dbReference type="GO" id="GO:0006086">
    <property type="term" value="P:pyruvate decarboxylation to acetyl-CoA"/>
    <property type="evidence" value="ECO:0007669"/>
    <property type="project" value="InterPro"/>
</dbReference>
<dbReference type="GO" id="GO:0004739">
    <property type="term" value="F:pyruvate dehydrogenase (acetyl-transferring) activity"/>
    <property type="evidence" value="ECO:0007669"/>
    <property type="project" value="UniProtKB-UniRule"/>
</dbReference>
<dbReference type="PANTHER" id="PTHR11516:SF60">
    <property type="entry name" value="PYRUVATE DEHYDROGENASE E1 COMPONENT SUBUNIT ALPHA"/>
    <property type="match status" value="1"/>
</dbReference>
<name>A0A023BRF3_9FLAO</name>
<dbReference type="InterPro" id="IPR050642">
    <property type="entry name" value="PDH_E1_Alpha_Subunit"/>
</dbReference>
<comment type="catalytic activity">
    <reaction evidence="8">
        <text>N(6)-[(R)-lipoyl]-L-lysyl-[protein] + pyruvate + H(+) = N(6)-[(R)-S(8)-acetyldihydrolipoyl]-L-lysyl-[protein] + CO2</text>
        <dbReference type="Rhea" id="RHEA:19189"/>
        <dbReference type="Rhea" id="RHEA-COMP:10474"/>
        <dbReference type="Rhea" id="RHEA-COMP:10478"/>
        <dbReference type="ChEBI" id="CHEBI:15361"/>
        <dbReference type="ChEBI" id="CHEBI:15378"/>
        <dbReference type="ChEBI" id="CHEBI:16526"/>
        <dbReference type="ChEBI" id="CHEBI:83099"/>
        <dbReference type="ChEBI" id="CHEBI:83111"/>
        <dbReference type="EC" id="1.2.4.1"/>
    </reaction>
</comment>
<gene>
    <name evidence="8" type="primary">pdhA</name>
    <name evidence="10" type="ORF">ATO12_20670</name>
</gene>
<comment type="cofactor">
    <cofactor evidence="1 8">
        <name>thiamine diphosphate</name>
        <dbReference type="ChEBI" id="CHEBI:58937"/>
    </cofactor>
</comment>
<reference evidence="10 11" key="1">
    <citation type="submission" date="2014-04" db="EMBL/GenBank/DDBJ databases">
        <title>Aquimarina sp. 22II-S11-z7 Genome Sequencing.</title>
        <authorList>
            <person name="Lai Q."/>
        </authorList>
    </citation>
    <scope>NUCLEOTIDE SEQUENCE [LARGE SCALE GENOMIC DNA]</scope>
    <source>
        <strain evidence="10 11">22II-S11-z7</strain>
    </source>
</reference>
<evidence type="ECO:0000256" key="2">
    <source>
        <dbReference type="ARBA" id="ARBA00011870"/>
    </source>
</evidence>
<keyword evidence="7 8" id="KW-0670">Pyruvate</keyword>
<evidence type="ECO:0000259" key="9">
    <source>
        <dbReference type="Pfam" id="PF00676"/>
    </source>
</evidence>
<dbReference type="InterPro" id="IPR017597">
    <property type="entry name" value="Pyrv_DH_E1_asu_subgrp-y"/>
</dbReference>
<comment type="function">
    <text evidence="8">The pyruvate dehydrogenase complex catalyzes the overall conversion of pyruvate to acetyl-CoA and CO(2).</text>
</comment>
<dbReference type="FunFam" id="3.40.50.970:FF:000013">
    <property type="entry name" value="Pyruvate dehydrogenase E1 component subunit alpha"/>
    <property type="match status" value="1"/>
</dbReference>
<evidence type="ECO:0000256" key="6">
    <source>
        <dbReference type="ARBA" id="ARBA00023052"/>
    </source>
</evidence>
<dbReference type="Gene3D" id="3.40.50.970">
    <property type="match status" value="1"/>
</dbReference>
<dbReference type="InterPro" id="IPR029061">
    <property type="entry name" value="THDP-binding"/>
</dbReference>
<dbReference type="eggNOG" id="COG1071">
    <property type="taxonomic scope" value="Bacteria"/>
</dbReference>
<comment type="caution">
    <text evidence="10">The sequence shown here is derived from an EMBL/GenBank/DDBJ whole genome shotgun (WGS) entry which is preliminary data.</text>
</comment>
<protein>
    <recommendedName>
        <fullName evidence="4 8">Pyruvate dehydrogenase E1 component subunit alpha</fullName>
        <ecNumber evidence="3 8">1.2.4.1</ecNumber>
    </recommendedName>
</protein>
<feature type="domain" description="Dehydrogenase E1 component" evidence="9">
    <location>
        <begin position="15"/>
        <end position="311"/>
    </location>
</feature>
<dbReference type="SUPFAM" id="SSF52518">
    <property type="entry name" value="Thiamin diphosphate-binding fold (THDP-binding)"/>
    <property type="match status" value="1"/>
</dbReference>
<dbReference type="STRING" id="1317122.ATO12_20670"/>
<comment type="subunit">
    <text evidence="2 8">Heterodimer of an alpha and a beta chain.</text>
</comment>
<dbReference type="PANTHER" id="PTHR11516">
    <property type="entry name" value="PYRUVATE DEHYDROGENASE E1 COMPONENT, ALPHA SUBUNIT BACTERIAL AND ORGANELLAR"/>
    <property type="match status" value="1"/>
</dbReference>
<evidence type="ECO:0000256" key="5">
    <source>
        <dbReference type="ARBA" id="ARBA00023002"/>
    </source>
</evidence>
<evidence type="ECO:0000256" key="7">
    <source>
        <dbReference type="ARBA" id="ARBA00023317"/>
    </source>
</evidence>